<dbReference type="AlphaFoldDB" id="A0A6G1ECS1"/>
<sequence length="66" mass="7092">MAWIKSRQNRQPRISWTNPINGGNQNGDVAMRDGHVDGPNSPQGESDGHGRGRTGTLAGPAKRRTA</sequence>
<evidence type="ECO:0000256" key="1">
    <source>
        <dbReference type="SAM" id="MobiDB-lite"/>
    </source>
</evidence>
<proteinExistence type="predicted"/>
<organism evidence="2 3">
    <name type="scientific">Oryza meyeriana var. granulata</name>
    <dbReference type="NCBI Taxonomy" id="110450"/>
    <lineage>
        <taxon>Eukaryota</taxon>
        <taxon>Viridiplantae</taxon>
        <taxon>Streptophyta</taxon>
        <taxon>Embryophyta</taxon>
        <taxon>Tracheophyta</taxon>
        <taxon>Spermatophyta</taxon>
        <taxon>Magnoliopsida</taxon>
        <taxon>Liliopsida</taxon>
        <taxon>Poales</taxon>
        <taxon>Poaceae</taxon>
        <taxon>BOP clade</taxon>
        <taxon>Oryzoideae</taxon>
        <taxon>Oryzeae</taxon>
        <taxon>Oryzinae</taxon>
        <taxon>Oryza</taxon>
        <taxon>Oryza meyeriana</taxon>
    </lineage>
</organism>
<keyword evidence="3" id="KW-1185">Reference proteome</keyword>
<reference evidence="2 3" key="1">
    <citation type="submission" date="2019-11" db="EMBL/GenBank/DDBJ databases">
        <title>Whole genome sequence of Oryza granulata.</title>
        <authorList>
            <person name="Li W."/>
        </authorList>
    </citation>
    <scope>NUCLEOTIDE SEQUENCE [LARGE SCALE GENOMIC DNA]</scope>
    <source>
        <strain evidence="3">cv. Menghai</strain>
        <tissue evidence="2">Leaf</tissue>
    </source>
</reference>
<feature type="compositionally biased region" description="Polar residues" evidence="1">
    <location>
        <begin position="9"/>
        <end position="27"/>
    </location>
</feature>
<accession>A0A6G1ECS1</accession>
<feature type="region of interest" description="Disordered" evidence="1">
    <location>
        <begin position="1"/>
        <end position="66"/>
    </location>
</feature>
<name>A0A6G1ECS1_9ORYZ</name>
<evidence type="ECO:0000313" key="3">
    <source>
        <dbReference type="Proteomes" id="UP000479710"/>
    </source>
</evidence>
<comment type="caution">
    <text evidence="2">The sequence shown here is derived from an EMBL/GenBank/DDBJ whole genome shotgun (WGS) entry which is preliminary data.</text>
</comment>
<gene>
    <name evidence="2" type="ORF">E2562_038969</name>
</gene>
<protein>
    <submittedName>
        <fullName evidence="2">Uncharacterized protein</fullName>
    </submittedName>
</protein>
<evidence type="ECO:0000313" key="2">
    <source>
        <dbReference type="EMBL" id="KAF0922578.1"/>
    </source>
</evidence>
<dbReference type="Proteomes" id="UP000479710">
    <property type="component" value="Unassembled WGS sequence"/>
</dbReference>
<dbReference type="EMBL" id="SPHZ02000004">
    <property type="protein sequence ID" value="KAF0922578.1"/>
    <property type="molecule type" value="Genomic_DNA"/>
</dbReference>